<evidence type="ECO:0000256" key="9">
    <source>
        <dbReference type="SAM" id="SignalP"/>
    </source>
</evidence>
<sequence>MFSRNSVVLAFVACASATISSRSSVTTGAGSIVPGAYIARFAAGHESCDNFYRNLSTSGVAAVQRHAFPSNIFPGTSFQIDSDADIEKILSFDQVESISPVRLFSLIAPIGQNAKSVQSRGLQSTRGPKISPRDLNDYNDTITSHIMTGVDKLHKEGLDGSGLKIAIVDSGIDYTLPALGGGFGPGYKVAFGTDLVGDDYLGTNTPVPDDDPMDCFGHGTHVAGIIAASNDPYVLGVAPNATLGIYKVFGCQDGTVANDVLISAFTMAHNDGADIISASLGFPNGWPEEPFAAAVGAIVAAGTPCILAAGNDGSDGVFYASSASAGKDVTSVGAVENTYLPQVLNSGFYSIDNGSQIDFGEALTWGSFGNISLPIWANSYDTSIVDDGCSSFNANLTDKIALIRRGTCTFDTKVSNAIAAGATYVMFYNNAPGTIPASVSNLECAGAGMVDPETGATWIKALASGKEVVLSFNTNLPLEIVSPGPLNNPTGGFINTYTTWGLANDLSIKPVVSAPGGDILSTYLSSAGSYAVMSGTSMATPFIAGVAGLLIQSRGGKALSPNEINAALSSTATPLNYNDKSATVYSYLTSVAQQGAGLVNAYAVIHANLTLSEYNLPLNDTTNFVKKPTFIVKNTGSEAVTYSLTHDPAMNVYAFTAGETTSIPAFPPPIDTQYSSALITPSSFTLSPNEQQEIALSITPSSNLNAAQVPIYSGFVKITSSAGANETYQIPYAGVATSLRSIPIVVPGSAFFNSAYGFTNVPFQNATVPGYKLGIPITMYATNSWATAYARIDVVGVNVTNTVDLQGLKAVGSVPLFPQKWIPRSAGLAGAFNGTLADGSVIKAGVYKFVVRVEKAGGVFANGDVEEYSSRNFYMG</sequence>
<feature type="active site" description="Charge relay system" evidence="7 8">
    <location>
        <position position="169"/>
    </location>
</feature>
<evidence type="ECO:0000256" key="6">
    <source>
        <dbReference type="ARBA" id="ARBA00022825"/>
    </source>
</evidence>
<evidence type="ECO:0000256" key="8">
    <source>
        <dbReference type="PROSITE-ProRule" id="PRU01240"/>
    </source>
</evidence>
<evidence type="ECO:0000259" key="12">
    <source>
        <dbReference type="Pfam" id="PF06280"/>
    </source>
</evidence>
<evidence type="ECO:0000256" key="7">
    <source>
        <dbReference type="PIRSR" id="PIRSR615500-1"/>
    </source>
</evidence>
<feature type="active site" description="Charge relay system" evidence="7 8">
    <location>
        <position position="537"/>
    </location>
</feature>
<dbReference type="CDD" id="cd07489">
    <property type="entry name" value="Peptidases_S8_5"/>
    <property type="match status" value="1"/>
</dbReference>
<dbReference type="Gene3D" id="3.50.30.30">
    <property type="match status" value="1"/>
</dbReference>
<feature type="signal peptide" evidence="9">
    <location>
        <begin position="1"/>
        <end position="17"/>
    </location>
</feature>
<keyword evidence="3 8" id="KW-0645">Protease</keyword>
<evidence type="ECO:0000256" key="2">
    <source>
        <dbReference type="ARBA" id="ARBA00022512"/>
    </source>
</evidence>
<gene>
    <name evidence="13" type="ORF">EYC84_009913</name>
</gene>
<dbReference type="Pfam" id="PF02225">
    <property type="entry name" value="PA"/>
    <property type="match status" value="1"/>
</dbReference>
<evidence type="ECO:0000259" key="10">
    <source>
        <dbReference type="Pfam" id="PF00082"/>
    </source>
</evidence>
<dbReference type="Proteomes" id="UP000322873">
    <property type="component" value="Unassembled WGS sequence"/>
</dbReference>
<dbReference type="GO" id="GO:0006508">
    <property type="term" value="P:proteolysis"/>
    <property type="evidence" value="ECO:0007669"/>
    <property type="project" value="UniProtKB-KW"/>
</dbReference>
<protein>
    <recommendedName>
        <fullName evidence="15">Peptidase S8/S53 domain-containing protein</fullName>
    </recommendedName>
</protein>
<comment type="caution">
    <text evidence="13">The sequence shown here is derived from an EMBL/GenBank/DDBJ whole genome shotgun (WGS) entry which is preliminary data.</text>
</comment>
<keyword evidence="4 9" id="KW-0732">Signal</keyword>
<dbReference type="InterPro" id="IPR015500">
    <property type="entry name" value="Peptidase_S8_subtilisin-rel"/>
</dbReference>
<evidence type="ECO:0000256" key="5">
    <source>
        <dbReference type="ARBA" id="ARBA00022801"/>
    </source>
</evidence>
<evidence type="ECO:0000313" key="14">
    <source>
        <dbReference type="Proteomes" id="UP000322873"/>
    </source>
</evidence>
<accession>A0A5M9JBU2</accession>
<keyword evidence="2" id="KW-0134">Cell wall</keyword>
<dbReference type="PANTHER" id="PTHR43806:SF66">
    <property type="entry name" value="SERIN ENDOPEPTIDASE"/>
    <property type="match status" value="1"/>
</dbReference>
<feature type="domain" description="C5a peptidase/Subtilisin-like protease SBT2-like Fn3-like" evidence="12">
    <location>
        <begin position="618"/>
        <end position="732"/>
    </location>
</feature>
<keyword evidence="2" id="KW-0964">Secreted</keyword>
<dbReference type="CDD" id="cd02124">
    <property type="entry name" value="PA_PoS1_like"/>
    <property type="match status" value="1"/>
</dbReference>
<dbReference type="InterPro" id="IPR003137">
    <property type="entry name" value="PA_domain"/>
</dbReference>
<dbReference type="InterPro" id="IPR034187">
    <property type="entry name" value="Peptidases_S8_5"/>
</dbReference>
<evidence type="ECO:0000256" key="3">
    <source>
        <dbReference type="ARBA" id="ARBA00022670"/>
    </source>
</evidence>
<dbReference type="InterPro" id="IPR000209">
    <property type="entry name" value="Peptidase_S8/S53_dom"/>
</dbReference>
<dbReference type="Pfam" id="PF06280">
    <property type="entry name" value="fn3_5"/>
    <property type="match status" value="1"/>
</dbReference>
<keyword evidence="14" id="KW-1185">Reference proteome</keyword>
<dbReference type="PANTHER" id="PTHR43806">
    <property type="entry name" value="PEPTIDASE S8"/>
    <property type="match status" value="1"/>
</dbReference>
<dbReference type="GO" id="GO:0004252">
    <property type="term" value="F:serine-type endopeptidase activity"/>
    <property type="evidence" value="ECO:0007669"/>
    <property type="project" value="UniProtKB-UniRule"/>
</dbReference>
<dbReference type="InterPro" id="IPR050131">
    <property type="entry name" value="Peptidase_S8_subtilisin-like"/>
</dbReference>
<dbReference type="PROSITE" id="PS00137">
    <property type="entry name" value="SUBTILASE_HIS"/>
    <property type="match status" value="1"/>
</dbReference>
<dbReference type="InterPro" id="IPR022398">
    <property type="entry name" value="Peptidase_S8_His-AS"/>
</dbReference>
<evidence type="ECO:0000256" key="4">
    <source>
        <dbReference type="ARBA" id="ARBA00022729"/>
    </source>
</evidence>
<dbReference type="InterPro" id="IPR046450">
    <property type="entry name" value="PA_dom_sf"/>
</dbReference>
<dbReference type="PRINTS" id="PR00723">
    <property type="entry name" value="SUBTILISIN"/>
</dbReference>
<dbReference type="InterPro" id="IPR010435">
    <property type="entry name" value="C5a/SBT2-like_Fn3"/>
</dbReference>
<comment type="similarity">
    <text evidence="1 8">Belongs to the peptidase S8 family.</text>
</comment>
<dbReference type="PROSITE" id="PS00138">
    <property type="entry name" value="SUBTILASE_SER"/>
    <property type="match status" value="1"/>
</dbReference>
<keyword evidence="6 8" id="KW-0720">Serine protease</keyword>
<dbReference type="InterPro" id="IPR023828">
    <property type="entry name" value="Peptidase_S8_Ser-AS"/>
</dbReference>
<feature type="domain" description="Peptidase S8/S53" evidence="10">
    <location>
        <begin position="160"/>
        <end position="578"/>
    </location>
</feature>
<evidence type="ECO:0000313" key="13">
    <source>
        <dbReference type="EMBL" id="KAA8566814.1"/>
    </source>
</evidence>
<dbReference type="GO" id="GO:0016020">
    <property type="term" value="C:membrane"/>
    <property type="evidence" value="ECO:0007669"/>
    <property type="project" value="InterPro"/>
</dbReference>
<dbReference type="Pfam" id="PF00082">
    <property type="entry name" value="Peptidase_S8"/>
    <property type="match status" value="1"/>
</dbReference>
<name>A0A5M9JBU2_MONFR</name>
<dbReference type="PROSITE" id="PS51892">
    <property type="entry name" value="SUBTILASE"/>
    <property type="match status" value="1"/>
</dbReference>
<dbReference type="SUPFAM" id="SSF52743">
    <property type="entry name" value="Subtilisin-like"/>
    <property type="match status" value="1"/>
</dbReference>
<dbReference type="AlphaFoldDB" id="A0A5M9JBU2"/>
<evidence type="ECO:0000256" key="1">
    <source>
        <dbReference type="ARBA" id="ARBA00011073"/>
    </source>
</evidence>
<dbReference type="SUPFAM" id="SSF52025">
    <property type="entry name" value="PA domain"/>
    <property type="match status" value="1"/>
</dbReference>
<dbReference type="EMBL" id="VICG01000011">
    <property type="protein sequence ID" value="KAA8566814.1"/>
    <property type="molecule type" value="Genomic_DNA"/>
</dbReference>
<dbReference type="InterPro" id="IPR036852">
    <property type="entry name" value="Peptidase_S8/S53_dom_sf"/>
</dbReference>
<dbReference type="Gene3D" id="3.40.50.200">
    <property type="entry name" value="Peptidase S8/S53 domain"/>
    <property type="match status" value="1"/>
</dbReference>
<feature type="chain" id="PRO_5024298654" description="Peptidase S8/S53 domain-containing protein" evidence="9">
    <location>
        <begin position="18"/>
        <end position="876"/>
    </location>
</feature>
<dbReference type="VEuPathDB" id="FungiDB:MFRU_066g00260"/>
<keyword evidence="5 8" id="KW-0378">Hydrolase</keyword>
<reference evidence="13 14" key="1">
    <citation type="submission" date="2019-06" db="EMBL/GenBank/DDBJ databases">
        <title>Genome Sequence of the Brown Rot Fungal Pathogen Monilinia fructicola.</title>
        <authorList>
            <person name="De Miccolis Angelini R.M."/>
            <person name="Landi L."/>
            <person name="Abate D."/>
            <person name="Pollastro S."/>
            <person name="Romanazzi G."/>
            <person name="Faretra F."/>
        </authorList>
    </citation>
    <scope>NUCLEOTIDE SEQUENCE [LARGE SCALE GENOMIC DNA]</scope>
    <source>
        <strain evidence="13 14">Mfrc123</strain>
    </source>
</reference>
<organism evidence="13 14">
    <name type="scientific">Monilinia fructicola</name>
    <name type="common">Brown rot fungus</name>
    <name type="synonym">Ciboria fructicola</name>
    <dbReference type="NCBI Taxonomy" id="38448"/>
    <lineage>
        <taxon>Eukaryota</taxon>
        <taxon>Fungi</taxon>
        <taxon>Dikarya</taxon>
        <taxon>Ascomycota</taxon>
        <taxon>Pezizomycotina</taxon>
        <taxon>Leotiomycetes</taxon>
        <taxon>Helotiales</taxon>
        <taxon>Sclerotiniaceae</taxon>
        <taxon>Monilinia</taxon>
    </lineage>
</organism>
<feature type="active site" description="Charge relay system" evidence="7 8">
    <location>
        <position position="218"/>
    </location>
</feature>
<evidence type="ECO:0008006" key="15">
    <source>
        <dbReference type="Google" id="ProtNLM"/>
    </source>
</evidence>
<evidence type="ECO:0000259" key="11">
    <source>
        <dbReference type="Pfam" id="PF02225"/>
    </source>
</evidence>
<proteinExistence type="inferred from homology"/>
<feature type="domain" description="PA" evidence="11">
    <location>
        <begin position="385"/>
        <end position="441"/>
    </location>
</feature>